<proteinExistence type="predicted"/>
<protein>
    <submittedName>
        <fullName evidence="1">Uncharacterized protein</fullName>
    </submittedName>
</protein>
<reference evidence="1" key="1">
    <citation type="submission" date="2021-01" db="EMBL/GenBank/DDBJ databases">
        <title>Phytophthora aleatoria, a newly-described species from Pinus radiata is distinct from Phytophthora cactorum isolates based on comparative genomics.</title>
        <authorList>
            <person name="Mcdougal R."/>
            <person name="Panda P."/>
            <person name="Williams N."/>
            <person name="Studholme D.J."/>
        </authorList>
    </citation>
    <scope>NUCLEOTIDE SEQUENCE</scope>
    <source>
        <strain evidence="1">NZFS 3830</strain>
    </source>
</reference>
<evidence type="ECO:0000313" key="1">
    <source>
        <dbReference type="EMBL" id="KAG6962290.1"/>
    </source>
</evidence>
<gene>
    <name evidence="1" type="ORF">JG687_00007231</name>
</gene>
<dbReference type="AlphaFoldDB" id="A0A8T1UIV6"/>
<accession>A0A8T1UIV6</accession>
<evidence type="ECO:0000313" key="2">
    <source>
        <dbReference type="Proteomes" id="UP000688947"/>
    </source>
</evidence>
<name>A0A8T1UIV6_9STRA</name>
<comment type="caution">
    <text evidence="1">The sequence shown here is derived from an EMBL/GenBank/DDBJ whole genome shotgun (WGS) entry which is preliminary data.</text>
</comment>
<sequence>MTNVVATRKLLVRLASLMREQKPKSAASKTTLSWLSVLAVIKKNHEPVRRIWCCLSAPPV</sequence>
<organism evidence="1 2">
    <name type="scientific">Phytophthora cactorum</name>
    <dbReference type="NCBI Taxonomy" id="29920"/>
    <lineage>
        <taxon>Eukaryota</taxon>
        <taxon>Sar</taxon>
        <taxon>Stramenopiles</taxon>
        <taxon>Oomycota</taxon>
        <taxon>Peronosporomycetes</taxon>
        <taxon>Peronosporales</taxon>
        <taxon>Peronosporaceae</taxon>
        <taxon>Phytophthora</taxon>
    </lineage>
</organism>
<dbReference type="Proteomes" id="UP000688947">
    <property type="component" value="Unassembled WGS sequence"/>
</dbReference>
<dbReference type="EMBL" id="JAENGZ010000313">
    <property type="protein sequence ID" value="KAG6962290.1"/>
    <property type="molecule type" value="Genomic_DNA"/>
</dbReference>